<feature type="compositionally biased region" description="Polar residues" evidence="1">
    <location>
        <begin position="103"/>
        <end position="113"/>
    </location>
</feature>
<dbReference type="Pfam" id="PF13443">
    <property type="entry name" value="HTH_26"/>
    <property type="match status" value="1"/>
</dbReference>
<dbReference type="InterPro" id="IPR001387">
    <property type="entry name" value="Cro/C1-type_HTH"/>
</dbReference>
<protein>
    <submittedName>
        <fullName evidence="3">30.7 kDa protein</fullName>
    </submittedName>
</protein>
<proteinExistence type="predicted"/>
<dbReference type="InterPro" id="IPR010982">
    <property type="entry name" value="Lambda_DNA-bd_dom_sf"/>
</dbReference>
<accession>A2TK60</accession>
<dbReference type="Gene3D" id="1.10.260.40">
    <property type="entry name" value="lambda repressor-like DNA-binding domains"/>
    <property type="match status" value="1"/>
</dbReference>
<name>A2TK60_MYCPC</name>
<dbReference type="PROSITE" id="PS50943">
    <property type="entry name" value="HTH_CROC1"/>
    <property type="match status" value="1"/>
</dbReference>
<dbReference type="EMBL" id="EF210209">
    <property type="protein sequence ID" value="ABN09645.1"/>
    <property type="molecule type" value="Genomic_DNA"/>
</dbReference>
<feature type="domain" description="HTH cro/C1-type" evidence="2">
    <location>
        <begin position="203"/>
        <end position="257"/>
    </location>
</feature>
<reference evidence="3" key="1">
    <citation type="submission" date="2007-01" db="EMBL/GenBank/DDBJ databases">
        <title>Cloning and characterization of a gene encoding 30.7 kDa protein of Mycobacterium avium subsp. paratuberculosis.</title>
        <authorList>
            <person name="Chandra Sekar S."/>
            <person name="Goswami P.P."/>
            <person name="Chakravarthy S."/>
            <person name="Prasad N.S."/>
        </authorList>
    </citation>
    <scope>NUCLEOTIDE SEQUENCE</scope>
</reference>
<evidence type="ECO:0000313" key="3">
    <source>
        <dbReference type="EMBL" id="ABN09645.1"/>
    </source>
</evidence>
<evidence type="ECO:0000259" key="2">
    <source>
        <dbReference type="PROSITE" id="PS50943"/>
    </source>
</evidence>
<evidence type="ECO:0000256" key="1">
    <source>
        <dbReference type="SAM" id="MobiDB-lite"/>
    </source>
</evidence>
<sequence length="280" mass="30754">MPSLKLTVIRLIRHSRVRKHRSNCRAGKRDSLRRGYAPCHHQVSSMSTSLSSPLCSFSSRATNTTRVTTAIRALAPTNAGVNRNVNRAASLGDRVMDHRSTVLAPSSTPTQPANARPGRRLHTGADEWAPRPRPPTSAAVSRIAVLYACPIQPRRRLLHEILRFGGKTDELIGFARALSVQTATLPGMSSHSPVSAAALASRLRMIMGDRKLSRTRLSHETGISRPSLSSKLDGKVEFTYSELLTIAQAVDVPLDRLLAGDDDERPFRLSDLRPRPDRPL</sequence>
<feature type="region of interest" description="Disordered" evidence="1">
    <location>
        <begin position="103"/>
        <end position="136"/>
    </location>
</feature>
<dbReference type="AlphaFoldDB" id="A2TK60"/>
<dbReference type="CDD" id="cd00093">
    <property type="entry name" value="HTH_XRE"/>
    <property type="match status" value="1"/>
</dbReference>
<dbReference type="GO" id="GO:0003677">
    <property type="term" value="F:DNA binding"/>
    <property type="evidence" value="ECO:0007669"/>
    <property type="project" value="InterPro"/>
</dbReference>
<dbReference type="SMART" id="SM00530">
    <property type="entry name" value="HTH_XRE"/>
    <property type="match status" value="1"/>
</dbReference>
<dbReference type="SUPFAM" id="SSF47413">
    <property type="entry name" value="lambda repressor-like DNA-binding domains"/>
    <property type="match status" value="1"/>
</dbReference>
<organism evidence="3">
    <name type="scientific">Mycobacterium paratuberculosis</name>
    <dbReference type="NCBI Taxonomy" id="1770"/>
    <lineage>
        <taxon>Bacteria</taxon>
        <taxon>Bacillati</taxon>
        <taxon>Actinomycetota</taxon>
        <taxon>Actinomycetes</taxon>
        <taxon>Mycobacteriales</taxon>
        <taxon>Mycobacteriaceae</taxon>
        <taxon>Mycobacterium</taxon>
        <taxon>Mycobacterium avium complex (MAC)</taxon>
    </lineage>
</organism>